<dbReference type="Pfam" id="PF10469">
    <property type="entry name" value="AKAP7_NLS"/>
    <property type="match status" value="1"/>
</dbReference>
<gene>
    <name evidence="3" type="primary">RvY_16698-1</name>
    <name evidence="3" type="synonym">RvY_16698.1</name>
    <name evidence="3" type="ORF">RvY_16698</name>
</gene>
<dbReference type="Gene3D" id="3.90.1140.10">
    <property type="entry name" value="Cyclic phosphodiesterase"/>
    <property type="match status" value="1"/>
</dbReference>
<dbReference type="PANTHER" id="PTHR15934">
    <property type="entry name" value="RNA 2',3'-CYCLIC PHOSPHODIESTERASE"/>
    <property type="match status" value="1"/>
</dbReference>
<dbReference type="InterPro" id="IPR052641">
    <property type="entry name" value="AKAP7_isoform_gamma"/>
</dbReference>
<evidence type="ECO:0000313" key="3">
    <source>
        <dbReference type="EMBL" id="GAV06767.1"/>
    </source>
</evidence>
<sequence>MNKIFALGSAICVTWSSWRVLLARCLTMATDEVIPPAISSEILSSTTAMILPRLARLFPGKPDALTNPDEGDANVDELDLTLLFEEGGLARSVNGDIGKNCVQLSIQEKHLVVKRSLHDSVDRQRAKKEKGPAKKMPNYFVAVPVENPAIREAGLAVQECIIKANESWKSAMVSVRKFHITLMVLCLGNEEEIERAHRALQASKEKIHNLSESESQFPELRLDFKGLESFGNQVLYINPVPSDGLTRLHEAARVVRETFAAHGLGSTDKKVSFEPHLTLMKLSKAPQLRRKGLKIPPDVYAEHLSLECGSEVISSLQLCSMMLPQDKETGYYFVSKQVDLNVPEEPLPHPSDETDVLR</sequence>
<feature type="signal peptide" evidence="1">
    <location>
        <begin position="1"/>
        <end position="23"/>
    </location>
</feature>
<name>A0A1D1VZF1_RAMVA</name>
<organism evidence="3 4">
    <name type="scientific">Ramazzottius varieornatus</name>
    <name type="common">Water bear</name>
    <name type="synonym">Tardigrade</name>
    <dbReference type="NCBI Taxonomy" id="947166"/>
    <lineage>
        <taxon>Eukaryota</taxon>
        <taxon>Metazoa</taxon>
        <taxon>Ecdysozoa</taxon>
        <taxon>Tardigrada</taxon>
        <taxon>Eutardigrada</taxon>
        <taxon>Parachela</taxon>
        <taxon>Hypsibioidea</taxon>
        <taxon>Ramazzottiidae</taxon>
        <taxon>Ramazzottius</taxon>
    </lineage>
</organism>
<comment type="caution">
    <text evidence="3">The sequence shown here is derived from an EMBL/GenBank/DDBJ whole genome shotgun (WGS) entry which is preliminary data.</text>
</comment>
<dbReference type="OrthoDB" id="277832at2759"/>
<protein>
    <recommendedName>
        <fullName evidence="2">A-kinase anchor protein 7-like phosphoesterase domain-containing protein</fullName>
    </recommendedName>
</protein>
<dbReference type="PANTHER" id="PTHR15934:SF2">
    <property type="entry name" value="A-KINASE ANCHOR PROTEIN 7-LIKE PHOSPHOESTERASE DOMAIN-CONTAINING PROTEIN"/>
    <property type="match status" value="1"/>
</dbReference>
<dbReference type="InterPro" id="IPR009097">
    <property type="entry name" value="Cyclic_Pdiesterase"/>
</dbReference>
<keyword evidence="1" id="KW-0732">Signal</keyword>
<feature type="domain" description="A-kinase anchor protein 7-like phosphoesterase" evidence="2">
    <location>
        <begin position="137"/>
        <end position="340"/>
    </location>
</feature>
<dbReference type="GO" id="GO:0005829">
    <property type="term" value="C:cytosol"/>
    <property type="evidence" value="ECO:0007669"/>
    <property type="project" value="TreeGrafter"/>
</dbReference>
<keyword evidence="4" id="KW-1185">Reference proteome</keyword>
<dbReference type="EMBL" id="BDGG01000014">
    <property type="protein sequence ID" value="GAV06767.1"/>
    <property type="molecule type" value="Genomic_DNA"/>
</dbReference>
<evidence type="ECO:0000256" key="1">
    <source>
        <dbReference type="SAM" id="SignalP"/>
    </source>
</evidence>
<dbReference type="GO" id="GO:0034237">
    <property type="term" value="F:protein kinase A regulatory subunit binding"/>
    <property type="evidence" value="ECO:0007669"/>
    <property type="project" value="TreeGrafter"/>
</dbReference>
<dbReference type="AlphaFoldDB" id="A0A1D1VZF1"/>
<accession>A0A1D1VZF1</accession>
<dbReference type="GO" id="GO:0010738">
    <property type="term" value="P:regulation of protein kinase A signaling"/>
    <property type="evidence" value="ECO:0007669"/>
    <property type="project" value="TreeGrafter"/>
</dbReference>
<dbReference type="InterPro" id="IPR019510">
    <property type="entry name" value="AKAP7-like_phosphoesterase"/>
</dbReference>
<proteinExistence type="predicted"/>
<evidence type="ECO:0000313" key="4">
    <source>
        <dbReference type="Proteomes" id="UP000186922"/>
    </source>
</evidence>
<dbReference type="Proteomes" id="UP000186922">
    <property type="component" value="Unassembled WGS sequence"/>
</dbReference>
<dbReference type="SUPFAM" id="SSF55144">
    <property type="entry name" value="LigT-like"/>
    <property type="match status" value="1"/>
</dbReference>
<evidence type="ECO:0000259" key="2">
    <source>
        <dbReference type="Pfam" id="PF10469"/>
    </source>
</evidence>
<dbReference type="STRING" id="947166.A0A1D1VZF1"/>
<feature type="chain" id="PRO_5008899013" description="A-kinase anchor protein 7-like phosphoesterase domain-containing protein" evidence="1">
    <location>
        <begin position="24"/>
        <end position="358"/>
    </location>
</feature>
<reference evidence="3 4" key="1">
    <citation type="journal article" date="2016" name="Nat. Commun.">
        <title>Extremotolerant tardigrade genome and improved radiotolerance of human cultured cells by tardigrade-unique protein.</title>
        <authorList>
            <person name="Hashimoto T."/>
            <person name="Horikawa D.D."/>
            <person name="Saito Y."/>
            <person name="Kuwahara H."/>
            <person name="Kozuka-Hata H."/>
            <person name="Shin-I T."/>
            <person name="Minakuchi Y."/>
            <person name="Ohishi K."/>
            <person name="Motoyama A."/>
            <person name="Aizu T."/>
            <person name="Enomoto A."/>
            <person name="Kondo K."/>
            <person name="Tanaka S."/>
            <person name="Hara Y."/>
            <person name="Koshikawa S."/>
            <person name="Sagara H."/>
            <person name="Miura T."/>
            <person name="Yokobori S."/>
            <person name="Miyagawa K."/>
            <person name="Suzuki Y."/>
            <person name="Kubo T."/>
            <person name="Oyama M."/>
            <person name="Kohara Y."/>
            <person name="Fujiyama A."/>
            <person name="Arakawa K."/>
            <person name="Katayama T."/>
            <person name="Toyoda A."/>
            <person name="Kunieda T."/>
        </authorList>
    </citation>
    <scope>NUCLEOTIDE SEQUENCE [LARGE SCALE GENOMIC DNA]</scope>
    <source>
        <strain evidence="3 4">YOKOZUNA-1</strain>
    </source>
</reference>